<dbReference type="InterPro" id="IPR011050">
    <property type="entry name" value="Pectin_lyase_fold/virulence"/>
</dbReference>
<comment type="similarity">
    <text evidence="2">Belongs to the pectinesterase family.</text>
</comment>
<name>A0A7J7H961_CAMSI</name>
<keyword evidence="4" id="KW-0378">Hydrolase</keyword>
<dbReference type="GO" id="GO:0045490">
    <property type="term" value="P:pectin catabolic process"/>
    <property type="evidence" value="ECO:0007669"/>
    <property type="project" value="UniProtKB-UniPathway"/>
</dbReference>
<gene>
    <name evidence="8" type="ORF">HYC85_015082</name>
</gene>
<comment type="caution">
    <text evidence="8">The sequence shown here is derived from an EMBL/GenBank/DDBJ whole genome shotgun (WGS) entry which is preliminary data.</text>
</comment>
<protein>
    <recommendedName>
        <fullName evidence="3">pectinesterase</fullName>
        <ecNumber evidence="3">3.1.1.11</ecNumber>
    </recommendedName>
</protein>
<evidence type="ECO:0000256" key="6">
    <source>
        <dbReference type="ARBA" id="ARBA00047928"/>
    </source>
</evidence>
<dbReference type="Gene3D" id="2.160.20.10">
    <property type="entry name" value="Single-stranded right-handed beta-helix, Pectin lyase-like"/>
    <property type="match status" value="1"/>
</dbReference>
<dbReference type="EC" id="3.1.1.11" evidence="3"/>
<dbReference type="AlphaFoldDB" id="A0A7J7H961"/>
<evidence type="ECO:0000259" key="7">
    <source>
        <dbReference type="Pfam" id="PF01095"/>
    </source>
</evidence>
<reference evidence="9" key="1">
    <citation type="journal article" date="2020" name="Nat. Commun.">
        <title>Genome assembly of wild tea tree DASZ reveals pedigree and selection history of tea varieties.</title>
        <authorList>
            <person name="Zhang W."/>
            <person name="Zhang Y."/>
            <person name="Qiu H."/>
            <person name="Guo Y."/>
            <person name="Wan H."/>
            <person name="Zhang X."/>
            <person name="Scossa F."/>
            <person name="Alseekh S."/>
            <person name="Zhang Q."/>
            <person name="Wang P."/>
            <person name="Xu L."/>
            <person name="Schmidt M.H."/>
            <person name="Jia X."/>
            <person name="Li D."/>
            <person name="Zhu A."/>
            <person name="Guo F."/>
            <person name="Chen W."/>
            <person name="Ni D."/>
            <person name="Usadel B."/>
            <person name="Fernie A.R."/>
            <person name="Wen W."/>
        </authorList>
    </citation>
    <scope>NUCLEOTIDE SEQUENCE [LARGE SCALE GENOMIC DNA]</scope>
    <source>
        <strain evidence="9">cv. G240</strain>
    </source>
</reference>
<sequence length="252" mass="28583">MTGSMDGGLRSTVTANWIDYIDKTKNTLMKFRCREKVFVPNSKPYISLIGDENRTPETIATWNDKASDKDKNECQLGTSRSALVTIESDFFCTTIITFENSGVAIPRAYGMQDVALRLAADKAMLYKVRVLETQDTLLDDYGSHYLYQYYIQGFVDFIFGRSRSLCQDYVHSTAERFGAIAAHHRDANMIIPGSLLKCEHSYFRKESQKEIEIERKGEKEKSNYLSQVKNLVFFASPADGNLALAARRTSTN</sequence>
<dbReference type="GO" id="GO:0042545">
    <property type="term" value="P:cell wall modification"/>
    <property type="evidence" value="ECO:0007669"/>
    <property type="project" value="InterPro"/>
</dbReference>
<dbReference type="InterPro" id="IPR012334">
    <property type="entry name" value="Pectin_lyas_fold"/>
</dbReference>
<dbReference type="PANTHER" id="PTHR31321">
    <property type="entry name" value="ACYL-COA THIOESTER HYDROLASE YBHC-RELATED"/>
    <property type="match status" value="1"/>
</dbReference>
<evidence type="ECO:0000313" key="9">
    <source>
        <dbReference type="Proteomes" id="UP000593564"/>
    </source>
</evidence>
<evidence type="ECO:0000313" key="8">
    <source>
        <dbReference type="EMBL" id="KAF5949125.1"/>
    </source>
</evidence>
<feature type="domain" description="Pectinesterase catalytic" evidence="7">
    <location>
        <begin position="34"/>
        <end position="169"/>
    </location>
</feature>
<dbReference type="GO" id="GO:0030599">
    <property type="term" value="F:pectinesterase activity"/>
    <property type="evidence" value="ECO:0007669"/>
    <property type="project" value="UniProtKB-EC"/>
</dbReference>
<comment type="pathway">
    <text evidence="1">Glycan metabolism; pectin degradation; 2-dehydro-3-deoxy-D-gluconate from pectin: step 1/5.</text>
</comment>
<keyword evidence="9" id="KW-1185">Reference proteome</keyword>
<accession>A0A7J7H961</accession>
<organism evidence="8 9">
    <name type="scientific">Camellia sinensis</name>
    <name type="common">Tea plant</name>
    <name type="synonym">Thea sinensis</name>
    <dbReference type="NCBI Taxonomy" id="4442"/>
    <lineage>
        <taxon>Eukaryota</taxon>
        <taxon>Viridiplantae</taxon>
        <taxon>Streptophyta</taxon>
        <taxon>Embryophyta</taxon>
        <taxon>Tracheophyta</taxon>
        <taxon>Spermatophyta</taxon>
        <taxon>Magnoliopsida</taxon>
        <taxon>eudicotyledons</taxon>
        <taxon>Gunneridae</taxon>
        <taxon>Pentapetalae</taxon>
        <taxon>asterids</taxon>
        <taxon>Ericales</taxon>
        <taxon>Theaceae</taxon>
        <taxon>Camellia</taxon>
    </lineage>
</organism>
<dbReference type="SUPFAM" id="SSF51126">
    <property type="entry name" value="Pectin lyase-like"/>
    <property type="match status" value="1"/>
</dbReference>
<evidence type="ECO:0000256" key="4">
    <source>
        <dbReference type="ARBA" id="ARBA00022801"/>
    </source>
</evidence>
<dbReference type="EMBL" id="JACBKZ010000006">
    <property type="protein sequence ID" value="KAF5949125.1"/>
    <property type="molecule type" value="Genomic_DNA"/>
</dbReference>
<dbReference type="Proteomes" id="UP000593564">
    <property type="component" value="Unassembled WGS sequence"/>
</dbReference>
<comment type="catalytic activity">
    <reaction evidence="6">
        <text>[(1-&gt;4)-alpha-D-galacturonosyl methyl ester](n) + n H2O = [(1-&gt;4)-alpha-D-galacturonosyl](n) + n methanol + n H(+)</text>
        <dbReference type="Rhea" id="RHEA:22380"/>
        <dbReference type="Rhea" id="RHEA-COMP:14570"/>
        <dbReference type="Rhea" id="RHEA-COMP:14573"/>
        <dbReference type="ChEBI" id="CHEBI:15377"/>
        <dbReference type="ChEBI" id="CHEBI:15378"/>
        <dbReference type="ChEBI" id="CHEBI:17790"/>
        <dbReference type="ChEBI" id="CHEBI:140522"/>
        <dbReference type="ChEBI" id="CHEBI:140523"/>
        <dbReference type="EC" id="3.1.1.11"/>
    </reaction>
</comment>
<evidence type="ECO:0000256" key="5">
    <source>
        <dbReference type="ARBA" id="ARBA00023085"/>
    </source>
</evidence>
<reference evidence="8 9" key="2">
    <citation type="submission" date="2020-07" db="EMBL/GenBank/DDBJ databases">
        <title>Genome assembly of wild tea tree DASZ reveals pedigree and selection history of tea varieties.</title>
        <authorList>
            <person name="Zhang W."/>
        </authorList>
    </citation>
    <scope>NUCLEOTIDE SEQUENCE [LARGE SCALE GENOMIC DNA]</scope>
    <source>
        <strain evidence="9">cv. G240</strain>
        <tissue evidence="8">Leaf</tissue>
    </source>
</reference>
<dbReference type="InterPro" id="IPR000070">
    <property type="entry name" value="Pectinesterase_cat"/>
</dbReference>
<evidence type="ECO:0000256" key="1">
    <source>
        <dbReference type="ARBA" id="ARBA00005184"/>
    </source>
</evidence>
<evidence type="ECO:0000256" key="3">
    <source>
        <dbReference type="ARBA" id="ARBA00013229"/>
    </source>
</evidence>
<evidence type="ECO:0000256" key="2">
    <source>
        <dbReference type="ARBA" id="ARBA00008891"/>
    </source>
</evidence>
<dbReference type="PANTHER" id="PTHR31321:SF31">
    <property type="entry name" value="PECTINESTERASE QRT1"/>
    <property type="match status" value="1"/>
</dbReference>
<dbReference type="UniPathway" id="UPA00545">
    <property type="reaction ID" value="UER00823"/>
</dbReference>
<keyword evidence="5" id="KW-0063">Aspartyl esterase</keyword>
<dbReference type="Pfam" id="PF01095">
    <property type="entry name" value="Pectinesterase"/>
    <property type="match status" value="1"/>
</dbReference>
<proteinExistence type="inferred from homology"/>